<reference evidence="2" key="1">
    <citation type="journal article" date="2014" name="Front. Microbiol.">
        <title>High frequency of phylogenetically diverse reductive dehalogenase-homologous genes in deep subseafloor sedimentary metagenomes.</title>
        <authorList>
            <person name="Kawai M."/>
            <person name="Futagami T."/>
            <person name="Toyoda A."/>
            <person name="Takaki Y."/>
            <person name="Nishi S."/>
            <person name="Hori S."/>
            <person name="Arai W."/>
            <person name="Tsubouchi T."/>
            <person name="Morono Y."/>
            <person name="Uchiyama I."/>
            <person name="Ito T."/>
            <person name="Fujiyama A."/>
            <person name="Inagaki F."/>
            <person name="Takami H."/>
        </authorList>
    </citation>
    <scope>NUCLEOTIDE SEQUENCE</scope>
    <source>
        <strain evidence="2">Expedition CK06-06</strain>
    </source>
</reference>
<protein>
    <recommendedName>
        <fullName evidence="1">FlgD/Vpr Ig-like domain-containing protein</fullName>
    </recommendedName>
</protein>
<dbReference type="Gene3D" id="2.60.40.4070">
    <property type="match status" value="1"/>
</dbReference>
<dbReference type="InterPro" id="IPR025965">
    <property type="entry name" value="FlgD/Vpr_Ig-like"/>
</dbReference>
<feature type="non-terminal residue" evidence="2">
    <location>
        <position position="1"/>
    </location>
</feature>
<name>X1V6J2_9ZZZZ</name>
<comment type="caution">
    <text evidence="2">The sequence shown here is derived from an EMBL/GenBank/DDBJ whole genome shotgun (WGS) entry which is preliminary data.</text>
</comment>
<dbReference type="Pfam" id="PF13860">
    <property type="entry name" value="FlgD_ig"/>
    <property type="match status" value="1"/>
</dbReference>
<gene>
    <name evidence="2" type="ORF">S12H4_31769</name>
</gene>
<dbReference type="EMBL" id="BARW01018569">
    <property type="protein sequence ID" value="GAJ00405.1"/>
    <property type="molecule type" value="Genomic_DNA"/>
</dbReference>
<dbReference type="AlphaFoldDB" id="X1V6J2"/>
<proteinExistence type="predicted"/>
<feature type="domain" description="FlgD/Vpr Ig-like" evidence="1">
    <location>
        <begin position="32"/>
        <end position="103"/>
    </location>
</feature>
<organism evidence="2">
    <name type="scientific">marine sediment metagenome</name>
    <dbReference type="NCBI Taxonomy" id="412755"/>
    <lineage>
        <taxon>unclassified sequences</taxon>
        <taxon>metagenomes</taxon>
        <taxon>ecological metagenomes</taxon>
    </lineage>
</organism>
<evidence type="ECO:0000259" key="1">
    <source>
        <dbReference type="Pfam" id="PF13860"/>
    </source>
</evidence>
<accession>X1V6J2</accession>
<sequence>NKSALSKSLKLNYNPESLLSIVIRSPHVVRSGSSTEPVKIIYSVTQPAEVTIRIFNLKGLIVKEWSASASPGEETEWNWYGKNMYEEAVNNGVYIFRIEAEAGSGENDSSTKLVGVLR</sequence>
<evidence type="ECO:0000313" key="2">
    <source>
        <dbReference type="EMBL" id="GAJ00405.1"/>
    </source>
</evidence>